<feature type="transmembrane region" description="Helical" evidence="5">
    <location>
        <begin position="200"/>
        <end position="220"/>
    </location>
</feature>
<name>A0ABS9CD90_9BACT</name>
<evidence type="ECO:0000256" key="1">
    <source>
        <dbReference type="ARBA" id="ARBA00004141"/>
    </source>
</evidence>
<dbReference type="RefSeq" id="WP_094446586.1">
    <property type="nucleotide sequence ID" value="NZ_JADYTN010000004.1"/>
</dbReference>
<evidence type="ECO:0000313" key="6">
    <source>
        <dbReference type="EMBL" id="MCF2563064.1"/>
    </source>
</evidence>
<comment type="subcellular location">
    <subcellularLocation>
        <location evidence="1">Membrane</location>
        <topology evidence="1">Multi-pass membrane protein</topology>
    </subcellularLocation>
</comment>
<comment type="caution">
    <text evidence="6">The sequence shown here is derived from an EMBL/GenBank/DDBJ whole genome shotgun (WGS) entry which is preliminary data.</text>
</comment>
<sequence>MNTIKHMQAVSRLLAAHASVFVIGVALVTFFFPHLFDWVRGTTQTVILGIIMLTMGLTLTTDDFRILAQRPLDVLIGTSAQFFIMPAVAWLLVHVWHLDAPLALGILLVGCCPGGVSSNIMSYLCHGDVAFSVGMTCASTLLAPVMTPLLMQITAGEIIHIDAVGMFINILIVTIIPVTIGCALNKIYSRKACFPTIQSLMPGISVTCLAIIVGGVISTVHDDLLEGGVMLFFWTFAVVFCHNSLGYLLGWFAGRAAGFNTAKKRTISIEVGMQNAGLATVLASNFFATQPLAVLPCAISCAWHSISGTILAGLYLKNDKRKEQAN</sequence>
<accession>A0ABS9CD90</accession>
<protein>
    <submittedName>
        <fullName evidence="6">Bile acid:sodium symporter family protein</fullName>
    </submittedName>
</protein>
<dbReference type="InterPro" id="IPR002657">
    <property type="entry name" value="BilAc:Na_symport/Acr3"/>
</dbReference>
<feature type="transmembrane region" description="Helical" evidence="5">
    <location>
        <begin position="232"/>
        <end position="254"/>
    </location>
</feature>
<dbReference type="InterPro" id="IPR004710">
    <property type="entry name" value="Bilac:Na_transpt"/>
</dbReference>
<feature type="transmembrane region" description="Helical" evidence="5">
    <location>
        <begin position="129"/>
        <end position="151"/>
    </location>
</feature>
<proteinExistence type="predicted"/>
<feature type="transmembrane region" description="Helical" evidence="5">
    <location>
        <begin position="12"/>
        <end position="32"/>
    </location>
</feature>
<feature type="transmembrane region" description="Helical" evidence="5">
    <location>
        <begin position="163"/>
        <end position="188"/>
    </location>
</feature>
<keyword evidence="3 5" id="KW-1133">Transmembrane helix</keyword>
<dbReference type="Pfam" id="PF01758">
    <property type="entry name" value="SBF"/>
    <property type="match status" value="1"/>
</dbReference>
<evidence type="ECO:0000256" key="2">
    <source>
        <dbReference type="ARBA" id="ARBA00022692"/>
    </source>
</evidence>
<feature type="transmembrane region" description="Helical" evidence="5">
    <location>
        <begin position="102"/>
        <end position="122"/>
    </location>
</feature>
<dbReference type="PANTHER" id="PTHR10361">
    <property type="entry name" value="SODIUM-BILE ACID COTRANSPORTER"/>
    <property type="match status" value="1"/>
</dbReference>
<organism evidence="6 7">
    <name type="scientific">Xylanibacter brevis</name>
    <dbReference type="NCBI Taxonomy" id="83231"/>
    <lineage>
        <taxon>Bacteria</taxon>
        <taxon>Pseudomonadati</taxon>
        <taxon>Bacteroidota</taxon>
        <taxon>Bacteroidia</taxon>
        <taxon>Bacteroidales</taxon>
        <taxon>Prevotellaceae</taxon>
        <taxon>Xylanibacter</taxon>
    </lineage>
</organism>
<feature type="transmembrane region" description="Helical" evidence="5">
    <location>
        <begin position="72"/>
        <end position="96"/>
    </location>
</feature>
<dbReference type="InterPro" id="IPR038770">
    <property type="entry name" value="Na+/solute_symporter_sf"/>
</dbReference>
<feature type="transmembrane region" description="Helical" evidence="5">
    <location>
        <begin position="38"/>
        <end position="60"/>
    </location>
</feature>
<dbReference type="PANTHER" id="PTHR10361:SF28">
    <property type="entry name" value="P3 PROTEIN-RELATED"/>
    <property type="match status" value="1"/>
</dbReference>
<dbReference type="Gene3D" id="1.20.1530.20">
    <property type="match status" value="1"/>
</dbReference>
<feature type="transmembrane region" description="Helical" evidence="5">
    <location>
        <begin position="293"/>
        <end position="316"/>
    </location>
</feature>
<keyword evidence="2 5" id="KW-0812">Transmembrane</keyword>
<evidence type="ECO:0000256" key="4">
    <source>
        <dbReference type="ARBA" id="ARBA00023136"/>
    </source>
</evidence>
<evidence type="ECO:0000256" key="3">
    <source>
        <dbReference type="ARBA" id="ARBA00022989"/>
    </source>
</evidence>
<reference evidence="6 7" key="1">
    <citation type="submission" date="2020-12" db="EMBL/GenBank/DDBJ databases">
        <title>Whole genome sequences of gut porcine anaerobes.</title>
        <authorList>
            <person name="Kubasova T."/>
            <person name="Jahodarova E."/>
            <person name="Rychlik I."/>
        </authorList>
    </citation>
    <scope>NUCLEOTIDE SEQUENCE [LARGE SCALE GENOMIC DNA]</scope>
    <source>
        <strain evidence="6 7">An925</strain>
    </source>
</reference>
<evidence type="ECO:0000313" key="7">
    <source>
        <dbReference type="Proteomes" id="UP001200470"/>
    </source>
</evidence>
<gene>
    <name evidence="6" type="ORF">I6E12_02925</name>
</gene>
<evidence type="ECO:0000256" key="5">
    <source>
        <dbReference type="SAM" id="Phobius"/>
    </source>
</evidence>
<feature type="transmembrane region" description="Helical" evidence="5">
    <location>
        <begin position="266"/>
        <end position="287"/>
    </location>
</feature>
<keyword evidence="7" id="KW-1185">Reference proteome</keyword>
<dbReference type="Proteomes" id="UP001200470">
    <property type="component" value="Unassembled WGS sequence"/>
</dbReference>
<dbReference type="EMBL" id="JADYTN010000004">
    <property type="protein sequence ID" value="MCF2563064.1"/>
    <property type="molecule type" value="Genomic_DNA"/>
</dbReference>
<keyword evidence="4 5" id="KW-0472">Membrane</keyword>